<dbReference type="Gene3D" id="2.40.160.20">
    <property type="match status" value="1"/>
</dbReference>
<dbReference type="InterPro" id="IPR011250">
    <property type="entry name" value="OMP/PagP_B-barrel"/>
</dbReference>
<dbReference type="AlphaFoldDB" id="A0A916XZD0"/>
<accession>A0A916XZD0</accession>
<feature type="domain" description="Outer membrane protein beta-barrel" evidence="1">
    <location>
        <begin position="17"/>
        <end position="176"/>
    </location>
</feature>
<reference evidence="2" key="2">
    <citation type="submission" date="2020-09" db="EMBL/GenBank/DDBJ databases">
        <authorList>
            <person name="Sun Q."/>
            <person name="Zhou Y."/>
        </authorList>
    </citation>
    <scope>NUCLEOTIDE SEQUENCE</scope>
    <source>
        <strain evidence="2">CGMCC 1.12506</strain>
    </source>
</reference>
<dbReference type="Proteomes" id="UP000625735">
    <property type="component" value="Unassembled WGS sequence"/>
</dbReference>
<evidence type="ECO:0000313" key="3">
    <source>
        <dbReference type="Proteomes" id="UP000625735"/>
    </source>
</evidence>
<dbReference type="SUPFAM" id="SSF56925">
    <property type="entry name" value="OMPA-like"/>
    <property type="match status" value="1"/>
</dbReference>
<proteinExistence type="predicted"/>
<protein>
    <recommendedName>
        <fullName evidence="1">Outer membrane protein beta-barrel domain-containing protein</fullName>
    </recommendedName>
</protein>
<reference evidence="2" key="1">
    <citation type="journal article" date="2014" name="Int. J. Syst. Evol. Microbiol.">
        <title>Complete genome sequence of Corynebacterium casei LMG S-19264T (=DSM 44701T), isolated from a smear-ripened cheese.</title>
        <authorList>
            <consortium name="US DOE Joint Genome Institute (JGI-PGF)"/>
            <person name="Walter F."/>
            <person name="Albersmeier A."/>
            <person name="Kalinowski J."/>
            <person name="Ruckert C."/>
        </authorList>
    </citation>
    <scope>NUCLEOTIDE SEQUENCE</scope>
    <source>
        <strain evidence="2">CGMCC 1.12506</strain>
    </source>
</reference>
<gene>
    <name evidence="2" type="ORF">GCM10011343_12470</name>
</gene>
<dbReference type="Pfam" id="PF13568">
    <property type="entry name" value="OMP_b-brl_2"/>
    <property type="match status" value="1"/>
</dbReference>
<dbReference type="EMBL" id="BMFG01000004">
    <property type="protein sequence ID" value="GGD23783.1"/>
    <property type="molecule type" value="Genomic_DNA"/>
</dbReference>
<comment type="caution">
    <text evidence="2">The sequence shown here is derived from an EMBL/GenBank/DDBJ whole genome shotgun (WGS) entry which is preliminary data.</text>
</comment>
<keyword evidence="3" id="KW-1185">Reference proteome</keyword>
<sequence>MKKFIYLSILLTGFFGFSQNREKGTIELTPIVGFSSANYYGDSALDNSSISAVDFGVNGDYYFNDRWSLRSGLLYQTMGSKYSGFDGNQIINLEEKLKYVTIPVNANWHFGSTRKWSLNFGPSIGFLTSADVNGQDIKDLANATQVGFNYGIGYKIEISEKFSILVDFQGMTGLTEVPKESDFTIKNSYGAFNVGGVFKL</sequence>
<evidence type="ECO:0000313" key="2">
    <source>
        <dbReference type="EMBL" id="GGD23783.1"/>
    </source>
</evidence>
<name>A0A916XZD0_9FLAO</name>
<evidence type="ECO:0000259" key="1">
    <source>
        <dbReference type="Pfam" id="PF13568"/>
    </source>
</evidence>
<organism evidence="2 3">
    <name type="scientific">Flavobacterium orientale</name>
    <dbReference type="NCBI Taxonomy" id="1756020"/>
    <lineage>
        <taxon>Bacteria</taxon>
        <taxon>Pseudomonadati</taxon>
        <taxon>Bacteroidota</taxon>
        <taxon>Flavobacteriia</taxon>
        <taxon>Flavobacteriales</taxon>
        <taxon>Flavobacteriaceae</taxon>
        <taxon>Flavobacterium</taxon>
    </lineage>
</organism>
<dbReference type="RefSeq" id="WP_188361689.1">
    <property type="nucleotide sequence ID" value="NZ_BMFG01000004.1"/>
</dbReference>
<dbReference type="InterPro" id="IPR025665">
    <property type="entry name" value="Beta-barrel_OMP_2"/>
</dbReference>